<dbReference type="AlphaFoldDB" id="A0A7J7JKI8"/>
<proteinExistence type="predicted"/>
<dbReference type="Proteomes" id="UP000593567">
    <property type="component" value="Unassembled WGS sequence"/>
</dbReference>
<keyword evidence="3" id="KW-1185">Reference proteome</keyword>
<gene>
    <name evidence="2" type="ORF">EB796_015045</name>
</gene>
<evidence type="ECO:0000256" key="1">
    <source>
        <dbReference type="SAM" id="MobiDB-lite"/>
    </source>
</evidence>
<accession>A0A7J7JKI8</accession>
<protein>
    <submittedName>
        <fullName evidence="2">Uncharacterized protein</fullName>
    </submittedName>
</protein>
<organism evidence="2 3">
    <name type="scientific">Bugula neritina</name>
    <name type="common">Brown bryozoan</name>
    <name type="synonym">Sertularia neritina</name>
    <dbReference type="NCBI Taxonomy" id="10212"/>
    <lineage>
        <taxon>Eukaryota</taxon>
        <taxon>Metazoa</taxon>
        <taxon>Spiralia</taxon>
        <taxon>Lophotrochozoa</taxon>
        <taxon>Bryozoa</taxon>
        <taxon>Gymnolaemata</taxon>
        <taxon>Cheilostomatida</taxon>
        <taxon>Flustrina</taxon>
        <taxon>Buguloidea</taxon>
        <taxon>Bugulidae</taxon>
        <taxon>Bugula</taxon>
    </lineage>
</organism>
<feature type="compositionally biased region" description="Basic and acidic residues" evidence="1">
    <location>
        <begin position="444"/>
        <end position="455"/>
    </location>
</feature>
<evidence type="ECO:0000313" key="2">
    <source>
        <dbReference type="EMBL" id="KAF6026645.1"/>
    </source>
</evidence>
<sequence length="561" mass="62972">MLATGTPRGLDVKVGGKGSASVTATFGIDRADTSTLFNDVQLTRPVRRGDPDGENNYFDYITAALQAESQRNIVIHLPHITENTEDKVSRRTADYNTGKYSVKCVFRSVDPQTCRPFIYYNIYNIICNIIYNIICNIICNIIYNIIYNIICNIICNIIYNIIYEKKDTNTSARYSKRSSSQLLQPHPHAMAICEVFNFSNGVVDQLRADVASFPAARKHHKKKPKYTPTRKKSAINTLTKVDLSMLPGNQGESAPSSADQNIALRKLSVISKIKQTYANRCADNSPETEVKRVNVTNIEAPKIYVDKPDSEDDVSCSREVVNASSVGGELSLPDLDLHRNSVSTIEAEKRSSTLGSIYYEFPAATPHLTLPKIERRGEEAINIYKMARQRARIGLVNLETQNQPKHTNESSFQMSSLSGQKMQQMAPPKPIKIVSKVMVSTREAVRKQSGRKEKTAMASSTVKGEKPVNSGKKSKQVKMFLECDYNQFCHRKVKKGGVLPEEGTRRELPHTTNLISRQYDQHEFKKYRKLKIGDLVSASPIADLLPHELQTEDSFYSDISC</sequence>
<evidence type="ECO:0000313" key="3">
    <source>
        <dbReference type="Proteomes" id="UP000593567"/>
    </source>
</evidence>
<name>A0A7J7JKI8_BUGNE</name>
<dbReference type="EMBL" id="VXIV02002236">
    <property type="protein sequence ID" value="KAF6026645.1"/>
    <property type="molecule type" value="Genomic_DNA"/>
</dbReference>
<comment type="caution">
    <text evidence="2">The sequence shown here is derived from an EMBL/GenBank/DDBJ whole genome shotgun (WGS) entry which is preliminary data.</text>
</comment>
<feature type="region of interest" description="Disordered" evidence="1">
    <location>
        <begin position="444"/>
        <end position="473"/>
    </location>
</feature>
<reference evidence="2" key="1">
    <citation type="submission" date="2020-06" db="EMBL/GenBank/DDBJ databases">
        <title>Draft genome of Bugula neritina, a colonial animal packing powerful symbionts and potential medicines.</title>
        <authorList>
            <person name="Rayko M."/>
        </authorList>
    </citation>
    <scope>NUCLEOTIDE SEQUENCE [LARGE SCALE GENOMIC DNA]</scope>
    <source>
        <strain evidence="2">Kwan_BN1</strain>
    </source>
</reference>